<feature type="coiled-coil region" evidence="1">
    <location>
        <begin position="478"/>
        <end position="533"/>
    </location>
</feature>
<feature type="transmembrane region" description="Helical" evidence="2">
    <location>
        <begin position="1190"/>
        <end position="1210"/>
    </location>
</feature>
<evidence type="ECO:0000256" key="2">
    <source>
        <dbReference type="SAM" id="Phobius"/>
    </source>
</evidence>
<feature type="transmembrane region" description="Helical" evidence="2">
    <location>
        <begin position="1305"/>
        <end position="1325"/>
    </location>
</feature>
<dbReference type="SUPFAM" id="SSF48371">
    <property type="entry name" value="ARM repeat"/>
    <property type="match status" value="1"/>
</dbReference>
<feature type="transmembrane region" description="Helical" evidence="2">
    <location>
        <begin position="1331"/>
        <end position="1351"/>
    </location>
</feature>
<feature type="transmembrane region" description="Helical" evidence="2">
    <location>
        <begin position="1481"/>
        <end position="1504"/>
    </location>
</feature>
<dbReference type="InterPro" id="IPR016024">
    <property type="entry name" value="ARM-type_fold"/>
</dbReference>
<evidence type="ECO:0000313" key="4">
    <source>
        <dbReference type="EMBL" id="CUQ77060.1"/>
    </source>
</evidence>
<dbReference type="EMBL" id="CZBU01000003">
    <property type="protein sequence ID" value="CUQ77060.1"/>
    <property type="molecule type" value="Genomic_DNA"/>
</dbReference>
<feature type="transmembrane region" description="Helical" evidence="2">
    <location>
        <begin position="1245"/>
        <end position="1267"/>
    </location>
</feature>
<protein>
    <submittedName>
        <fullName evidence="4">Phage-related protein</fullName>
    </submittedName>
</protein>
<feature type="transmembrane region" description="Helical" evidence="2">
    <location>
        <begin position="892"/>
        <end position="914"/>
    </location>
</feature>
<feature type="transmembrane region" description="Helical" evidence="2">
    <location>
        <begin position="1130"/>
        <end position="1152"/>
    </location>
</feature>
<feature type="transmembrane region" description="Helical" evidence="2">
    <location>
        <begin position="1417"/>
        <end position="1442"/>
    </location>
</feature>
<feature type="transmembrane region" description="Helical" evidence="2">
    <location>
        <begin position="1069"/>
        <end position="1087"/>
    </location>
</feature>
<organism evidence="4 5">
    <name type="scientific">Lachnospira eligens</name>
    <dbReference type="NCBI Taxonomy" id="39485"/>
    <lineage>
        <taxon>Bacteria</taxon>
        <taxon>Bacillati</taxon>
        <taxon>Bacillota</taxon>
        <taxon>Clostridia</taxon>
        <taxon>Lachnospirales</taxon>
        <taxon>Lachnospiraceae</taxon>
        <taxon>Lachnospira</taxon>
    </lineage>
</organism>
<evidence type="ECO:0000313" key="5">
    <source>
        <dbReference type="Proteomes" id="UP000095621"/>
    </source>
</evidence>
<feature type="transmembrane region" description="Helical" evidence="2">
    <location>
        <begin position="1454"/>
        <end position="1474"/>
    </location>
</feature>
<feature type="transmembrane region" description="Helical" evidence="2">
    <location>
        <begin position="1099"/>
        <end position="1118"/>
    </location>
</feature>
<keyword evidence="1" id="KW-0175">Coiled coil</keyword>
<dbReference type="RefSeq" id="WP_055215503.1">
    <property type="nucleotide sequence ID" value="NZ_CZBU01000003.1"/>
</dbReference>
<dbReference type="Gene3D" id="1.20.120.20">
    <property type="entry name" value="Apolipoprotein"/>
    <property type="match status" value="1"/>
</dbReference>
<feature type="transmembrane region" description="Helical" evidence="2">
    <location>
        <begin position="867"/>
        <end position="886"/>
    </location>
</feature>
<dbReference type="Pfam" id="PF20155">
    <property type="entry name" value="TMP_3"/>
    <property type="match status" value="1"/>
</dbReference>
<sequence>MSSKEVDERVVEMRFDNAQFEKNVQTSMSTLDKLKAKLNFNGVSKGLEDVGNAAKKLEFSGVTSGIETVQAKLSAMEVIGVTALANITNSAVNAGKRIASAITIDPVRDGFNEYETQMNAVQTILANTQKEGTNVKQVNAALDQLNTYADKTIYNFTEMTRNIGTFTAAGVKLDTSVSAIQGIANLAAVSGSTSQQASTAMYQLSQALASGTVKLMDWNSVVNAGMGGQVFQDALIRTSEKLGTGAQAYIDAAGSFRESLSKGWLTTDVLTETLDMFSTAADTEEEYAAAIQKFVDEGYSEEQAVDMANMAKTAGEAATKVKTFTQLIDTLKEALGSGWTTTWRLIIGDFEEAKELWTNVSDVLSKLINNASEARNKLVEGVMSFNPFTNMLNKLENSDVGKTVKQINNLTNSLEYYQKVVTDVWRGNYKNSDTGRYELLDEAGYNHQVIQDLVNKGYEYELTVEDVQEAETKFADSLGDSTEEIQNESKQLVKLSDEQLRNAGLTDDEISMYRDLEKQSEKTGKSIEELINDMSAKDGRTLLWDGLGNIGETLIITFTAIKDAFSEIFPAPSVAKIYGVIDGFNALTEKMKEFSSTHAYDVEQTFKGLFAVIDIVRMVLSSGLTVAFKALKGILSAFDIDIIEFTGYIGEALVNLRNWLKNNDCIEKSFKKVGEGLKIVIDGIKKLLDYLGESPKIQKFIDTIKNIDLSEAGEFIIAGLKKGLSIGLSIIPDTMKEIADKLLSKFREVLGIHSPSKETEADGEYLVEGLINGIKNSSSKVWDTIKTFGSDILEKFKELKLGDSISKIVSVGAGAGMLVIAKKLADAVNRLTSPLKVMESVSEAVEDVGKAVSKNLKASALEKKTKAIQNVALAALMLAGAVFIFSKVDPDRLWQSVGVMAALTAVLAGIAIAMDKFSKSAVEFDGNSKSFSLNGLKTTMLNLGIALILMAATTKILGSMNPDQLEQGLIGLSAVTVAMIGLIFSLGKISESGSDKAIKNAGKTMKKLAVTMLLMVAGIAILGNMNADKYKQGIDGFTNIILALMFMVTGLVALTHLATNKDISQIGNLMLKISASMLLMVIVAKMAGELKPEAFKNGAKIAGAVALMVTGLVALTHLATDKELKGVGRLLLSVSLCMAIMAGVCLVLGLLRSEKLEHGVAAIVVFGVVIGALIKVVASAKKIDKNAGGAILAIAVTIAVMAAAVTVLSLLKPEKIAGATVCLGILIGLFALVERNASYIKKATGSLIVMAVIIGLLGGLLIGISFIPTERALVAAGAISLVLLSLSGAMYLIGKAGNISIKAVAALAMMAVVVLSLAALIQVLTSFNVDASLMGSLLLLAGCLISIGAAVMVMNNCVAGAAALVVVALALSVFLPVLQQLGSMSLGEIGVALLALAGSLAVLGLAGLLLGPVVAPMIGIAGAIALLGVGCLGAGAGLQMFAQGLTTLVMLGPVAIQAFTATIQAFITLIPTIITTIVTSLVTTFTTCIPMIVEGALLLITSLLTSIAEHLPEILAAGISIIMTLLTGIRDNIGQITEVVIDIIINFAEAIANKLPDIIQCGVDVFFAFLDGFSDAIANNGERLRESLKKLVDSIITGIKGFLGIHSPSTEFEEIGEFSIAGLIKGFGNKVGDAVEAVGKLASKLVGKVKEKFSDMKEKGQQLCQKIKDGFEEKAPKIVSCVGDTMKKAGKKIQEAKNDFKTWGKDAMEGLRNGMESAKDKIKSTVGGIATDIGAKFKDVLGIHSPSRVFKQYGKYIDLGLVNGIKTFSSKVYDTAKSVGSDTIDGMSSAISKISELINGDMDMQPTIRPVVDLSDVQTGVGAIAAMMPTGGTIGISGGFNTVATMMNRNRQNGNNDEVISAINKLDKSLNGLSKPIYNVGGITYDDGSAVSDAVQELIRAARIDRRS</sequence>
<feature type="transmembrane region" description="Helical" evidence="2">
    <location>
        <begin position="1037"/>
        <end position="1057"/>
    </location>
</feature>
<dbReference type="NCBIfam" id="TIGR02675">
    <property type="entry name" value="tape_meas_nterm"/>
    <property type="match status" value="1"/>
</dbReference>
<dbReference type="InterPro" id="IPR013491">
    <property type="entry name" value="Tape_meas_N"/>
</dbReference>
<feature type="domain" description="Tape measure protein N-terminal" evidence="3">
    <location>
        <begin position="132"/>
        <end position="289"/>
    </location>
</feature>
<feature type="transmembrane region" description="Helical" evidence="2">
    <location>
        <begin position="1389"/>
        <end position="1410"/>
    </location>
</feature>
<proteinExistence type="predicted"/>
<feature type="transmembrane region" description="Helical" evidence="2">
    <location>
        <begin position="1358"/>
        <end position="1377"/>
    </location>
</feature>
<feature type="transmembrane region" description="Helical" evidence="2">
    <location>
        <begin position="1158"/>
        <end position="1178"/>
    </location>
</feature>
<feature type="transmembrane region" description="Helical" evidence="2">
    <location>
        <begin position="1008"/>
        <end position="1025"/>
    </location>
</feature>
<accession>A0A174Z2D8</accession>
<feature type="transmembrane region" description="Helical" evidence="2">
    <location>
        <begin position="969"/>
        <end position="987"/>
    </location>
</feature>
<name>A0A174Z2D8_9FIRM</name>
<keyword evidence="2" id="KW-0472">Membrane</keyword>
<evidence type="ECO:0000259" key="3">
    <source>
        <dbReference type="Pfam" id="PF20155"/>
    </source>
</evidence>
<evidence type="ECO:0000256" key="1">
    <source>
        <dbReference type="SAM" id="Coils"/>
    </source>
</evidence>
<dbReference type="Proteomes" id="UP000095621">
    <property type="component" value="Unassembled WGS sequence"/>
</dbReference>
<keyword evidence="2" id="KW-0812">Transmembrane</keyword>
<reference evidence="4 5" key="1">
    <citation type="submission" date="2015-09" db="EMBL/GenBank/DDBJ databases">
        <authorList>
            <consortium name="Pathogen Informatics"/>
        </authorList>
    </citation>
    <scope>NUCLEOTIDE SEQUENCE [LARGE SCALE GENOMIC DNA]</scope>
    <source>
        <strain evidence="4 5">2789STDY5834875</strain>
    </source>
</reference>
<gene>
    <name evidence="4" type="ORF">ERS852490_01372</name>
</gene>
<feature type="transmembrane region" description="Helical" evidence="2">
    <location>
        <begin position="1273"/>
        <end position="1293"/>
    </location>
</feature>
<keyword evidence="2" id="KW-1133">Transmembrane helix</keyword>
<dbReference type="OrthoDB" id="2009531at2"/>
<feature type="transmembrane region" description="Helical" evidence="2">
    <location>
        <begin position="1216"/>
        <end position="1233"/>
    </location>
</feature>